<dbReference type="PANTHER" id="PTHR43701">
    <property type="entry name" value="MEMBRANE TRANSPORTER PROTEIN MJ0441-RELATED"/>
    <property type="match status" value="1"/>
</dbReference>
<dbReference type="Pfam" id="PF01925">
    <property type="entry name" value="TauE"/>
    <property type="match status" value="2"/>
</dbReference>
<comment type="subcellular location">
    <subcellularLocation>
        <location evidence="5">Cell membrane</location>
        <topology evidence="5">Multi-pass membrane protein</topology>
    </subcellularLocation>
    <subcellularLocation>
        <location evidence="1">Membrane</location>
        <topology evidence="1">Multi-pass membrane protein</topology>
    </subcellularLocation>
</comment>
<dbReference type="GO" id="GO:0005886">
    <property type="term" value="C:plasma membrane"/>
    <property type="evidence" value="ECO:0007669"/>
    <property type="project" value="UniProtKB-SubCell"/>
</dbReference>
<dbReference type="InterPro" id="IPR002781">
    <property type="entry name" value="TM_pro_TauE-like"/>
</dbReference>
<name>A0A975BSY1_9BACT</name>
<feature type="transmembrane region" description="Helical" evidence="5">
    <location>
        <begin position="241"/>
        <end position="263"/>
    </location>
</feature>
<gene>
    <name evidence="6" type="ORF">dnm_071210</name>
</gene>
<dbReference type="Proteomes" id="UP000663722">
    <property type="component" value="Chromosome"/>
</dbReference>
<feature type="transmembrane region" description="Helical" evidence="5">
    <location>
        <begin position="12"/>
        <end position="43"/>
    </location>
</feature>
<feature type="transmembrane region" description="Helical" evidence="5">
    <location>
        <begin position="107"/>
        <end position="127"/>
    </location>
</feature>
<reference evidence="6" key="1">
    <citation type="journal article" date="2021" name="Microb. Physiol.">
        <title>Proteogenomic Insights into the Physiology of Marine, Sulfate-Reducing, Filamentous Desulfonema limicola and Desulfonema magnum.</title>
        <authorList>
            <person name="Schnaars V."/>
            <person name="Wohlbrand L."/>
            <person name="Scheve S."/>
            <person name="Hinrichs C."/>
            <person name="Reinhardt R."/>
            <person name="Rabus R."/>
        </authorList>
    </citation>
    <scope>NUCLEOTIDE SEQUENCE</scope>
    <source>
        <strain evidence="6">4be13</strain>
    </source>
</reference>
<dbReference type="AlphaFoldDB" id="A0A975BSY1"/>
<dbReference type="KEGG" id="dmm:dnm_071210"/>
<keyword evidence="2 5" id="KW-0812">Transmembrane</keyword>
<evidence type="ECO:0000313" key="6">
    <source>
        <dbReference type="EMBL" id="QTA91055.1"/>
    </source>
</evidence>
<dbReference type="EMBL" id="CP061800">
    <property type="protein sequence ID" value="QTA91055.1"/>
    <property type="molecule type" value="Genomic_DNA"/>
</dbReference>
<accession>A0A975BSY1</accession>
<feature type="transmembrane region" description="Helical" evidence="5">
    <location>
        <begin position="216"/>
        <end position="235"/>
    </location>
</feature>
<keyword evidence="5" id="KW-1003">Cell membrane</keyword>
<feature type="transmembrane region" description="Helical" evidence="5">
    <location>
        <begin position="148"/>
        <end position="181"/>
    </location>
</feature>
<evidence type="ECO:0000256" key="1">
    <source>
        <dbReference type="ARBA" id="ARBA00004141"/>
    </source>
</evidence>
<keyword evidence="7" id="KW-1185">Reference proteome</keyword>
<proteinExistence type="inferred from homology"/>
<keyword evidence="4 5" id="KW-0472">Membrane</keyword>
<evidence type="ECO:0000256" key="3">
    <source>
        <dbReference type="ARBA" id="ARBA00022989"/>
    </source>
</evidence>
<dbReference type="RefSeq" id="WP_207678995.1">
    <property type="nucleotide sequence ID" value="NZ_CP061800.1"/>
</dbReference>
<evidence type="ECO:0000256" key="2">
    <source>
        <dbReference type="ARBA" id="ARBA00022692"/>
    </source>
</evidence>
<organism evidence="6 7">
    <name type="scientific">Desulfonema magnum</name>
    <dbReference type="NCBI Taxonomy" id="45655"/>
    <lineage>
        <taxon>Bacteria</taxon>
        <taxon>Pseudomonadati</taxon>
        <taxon>Thermodesulfobacteriota</taxon>
        <taxon>Desulfobacteria</taxon>
        <taxon>Desulfobacterales</taxon>
        <taxon>Desulfococcaceae</taxon>
        <taxon>Desulfonema</taxon>
    </lineage>
</organism>
<sequence length="279" mass="30991">MSKFVKNELDIRLVLLGFWVALFSAGVGIGGGTIFVSIFISVFGFDFKKAASTSLAAIIPISMIGAMSHFIFLSHTPPLRYYFMFIPACMLGAIVGGKIFHKQKSTWFKFAFSVFLLIVSLRMLKVIDLSSLAYGGLQTILHINELPFIIFFGIIIGITATFLGLGCGLLIVPFYVIIIGLNIHEAIRLSLTTMFFLTFSATMIHRKLKTLDIIPLKSLLIPALLGAVTGASITSHLPAPILKQIFGVFLFVMSCKFIIWELFGHYKMWTVRKFSESLE</sequence>
<dbReference type="PANTHER" id="PTHR43701:SF2">
    <property type="entry name" value="MEMBRANE TRANSPORTER PROTEIN YJNA-RELATED"/>
    <property type="match status" value="1"/>
</dbReference>
<feature type="transmembrane region" description="Helical" evidence="5">
    <location>
        <begin position="81"/>
        <end position="101"/>
    </location>
</feature>
<keyword evidence="3 5" id="KW-1133">Transmembrane helix</keyword>
<feature type="transmembrane region" description="Helical" evidence="5">
    <location>
        <begin position="55"/>
        <end position="74"/>
    </location>
</feature>
<evidence type="ECO:0000256" key="4">
    <source>
        <dbReference type="ARBA" id="ARBA00023136"/>
    </source>
</evidence>
<evidence type="ECO:0000256" key="5">
    <source>
        <dbReference type="RuleBase" id="RU363041"/>
    </source>
</evidence>
<protein>
    <recommendedName>
        <fullName evidence="5">Probable membrane transporter protein</fullName>
    </recommendedName>
</protein>
<comment type="similarity">
    <text evidence="5">Belongs to the 4-toluene sulfonate uptake permease (TSUP) (TC 2.A.102) family.</text>
</comment>
<evidence type="ECO:0000313" key="7">
    <source>
        <dbReference type="Proteomes" id="UP000663722"/>
    </source>
</evidence>
<dbReference type="InterPro" id="IPR051598">
    <property type="entry name" value="TSUP/Inactive_protease-like"/>
</dbReference>